<dbReference type="Gene3D" id="3.10.450.50">
    <property type="match status" value="1"/>
</dbReference>
<keyword evidence="3" id="KW-1185">Reference proteome</keyword>
<dbReference type="SUPFAM" id="SSF54427">
    <property type="entry name" value="NTF2-like"/>
    <property type="match status" value="1"/>
</dbReference>
<dbReference type="InterPro" id="IPR011944">
    <property type="entry name" value="Steroid_delta5-4_isomerase"/>
</dbReference>
<reference evidence="2 3" key="1">
    <citation type="journal article" date="2019" name="Genome Biol. Evol.">
        <title>Day and night: Metabolic profiles and evolutionary relationships of six axenic non-marine cyanobacteria.</title>
        <authorList>
            <person name="Will S.E."/>
            <person name="Henke P."/>
            <person name="Boedeker C."/>
            <person name="Huang S."/>
            <person name="Brinkmann H."/>
            <person name="Rohde M."/>
            <person name="Jarek M."/>
            <person name="Friedl T."/>
            <person name="Seufert S."/>
            <person name="Schumacher M."/>
            <person name="Overmann J."/>
            <person name="Neumann-Schaal M."/>
            <person name="Petersen J."/>
        </authorList>
    </citation>
    <scope>NUCLEOTIDE SEQUENCE [LARGE SCALE GENOMIC DNA]</scope>
    <source>
        <strain evidence="2 3">PCC 6912</strain>
    </source>
</reference>
<dbReference type="NCBIfam" id="TIGR02246">
    <property type="entry name" value="SgcJ/EcaC family oxidoreductase"/>
    <property type="match status" value="1"/>
</dbReference>
<dbReference type="InterPro" id="IPR027843">
    <property type="entry name" value="DUF4440"/>
</dbReference>
<dbReference type="Pfam" id="PF14534">
    <property type="entry name" value="DUF4440"/>
    <property type="match status" value="1"/>
</dbReference>
<protein>
    <recommendedName>
        <fullName evidence="1">DUF4440 domain-containing protein</fullName>
    </recommendedName>
</protein>
<proteinExistence type="predicted"/>
<evidence type="ECO:0000313" key="3">
    <source>
        <dbReference type="Proteomes" id="UP000268857"/>
    </source>
</evidence>
<dbReference type="STRING" id="211165.GCA_000317285_06468"/>
<organism evidence="2 3">
    <name type="scientific">Chlorogloeopsis fritschii PCC 6912</name>
    <dbReference type="NCBI Taxonomy" id="211165"/>
    <lineage>
        <taxon>Bacteria</taxon>
        <taxon>Bacillati</taxon>
        <taxon>Cyanobacteriota</taxon>
        <taxon>Cyanophyceae</taxon>
        <taxon>Nostocales</taxon>
        <taxon>Chlorogloeopsidaceae</taxon>
        <taxon>Chlorogloeopsis</taxon>
    </lineage>
</organism>
<dbReference type="InterPro" id="IPR032710">
    <property type="entry name" value="NTF2-like_dom_sf"/>
</dbReference>
<dbReference type="OrthoDB" id="2887901at2"/>
<feature type="domain" description="DUF4440" evidence="1">
    <location>
        <begin position="19"/>
        <end position="130"/>
    </location>
</feature>
<dbReference type="EMBL" id="RSCJ01000025">
    <property type="protein sequence ID" value="RUR75315.1"/>
    <property type="molecule type" value="Genomic_DNA"/>
</dbReference>
<gene>
    <name evidence="2" type="ORF">PCC6912_48520</name>
</gene>
<evidence type="ECO:0000259" key="1">
    <source>
        <dbReference type="Pfam" id="PF14534"/>
    </source>
</evidence>
<evidence type="ECO:0000313" key="2">
    <source>
        <dbReference type="EMBL" id="RUR75315.1"/>
    </source>
</evidence>
<accession>A0A3S1FCE0</accession>
<comment type="caution">
    <text evidence="2">The sequence shown here is derived from an EMBL/GenBank/DDBJ whole genome shotgun (WGS) entry which is preliminary data.</text>
</comment>
<name>A0A3S1FCE0_CHLFR</name>
<sequence>MSLQTSPILTSNPTDEAAIRRILQQMVDAWKRGDGAAYAAVFTEDADYIAFNGTHFKGHQEIASSHQQLFDTFLKGTYLKGDIKSMRFLSPEIALVHANYGIVDSWRTEVSLMRESIETFVALKRNGEWLFTAFHITRVQHRNWLQWVLYAIALRFSR</sequence>
<dbReference type="AlphaFoldDB" id="A0A3S1FCE0"/>
<dbReference type="Proteomes" id="UP000268857">
    <property type="component" value="Unassembled WGS sequence"/>
</dbReference>
<dbReference type="RefSeq" id="WP_016876701.1">
    <property type="nucleotide sequence ID" value="NZ_AJLN01000149.1"/>
</dbReference>